<dbReference type="RefSeq" id="WP_057803003.1">
    <property type="nucleotide sequence ID" value="NZ_AZDV01000023.1"/>
</dbReference>
<accession>A0A0R1LQK3</accession>
<dbReference type="InterPro" id="IPR036597">
    <property type="entry name" value="Fido-like_dom_sf"/>
</dbReference>
<dbReference type="AlphaFoldDB" id="A0A0R1LQK3"/>
<feature type="domain" description="Fido" evidence="1">
    <location>
        <begin position="57"/>
        <end position="188"/>
    </location>
</feature>
<organism evidence="2 3">
    <name type="scientific">Levilactobacillus acidifarinae DSM 19394 = JCM 15949</name>
    <dbReference type="NCBI Taxonomy" id="1423715"/>
    <lineage>
        <taxon>Bacteria</taxon>
        <taxon>Bacillati</taxon>
        <taxon>Bacillota</taxon>
        <taxon>Bacilli</taxon>
        <taxon>Lactobacillales</taxon>
        <taxon>Lactobacillaceae</taxon>
        <taxon>Levilactobacillus</taxon>
    </lineage>
</organism>
<dbReference type="PATRIC" id="fig|1423715.3.peg.2294"/>
<evidence type="ECO:0000313" key="3">
    <source>
        <dbReference type="Proteomes" id="UP000051955"/>
    </source>
</evidence>
<gene>
    <name evidence="2" type="ORF">FD25_GL002219</name>
</gene>
<dbReference type="Gene3D" id="1.10.3290.10">
    <property type="entry name" value="Fido-like domain"/>
    <property type="match status" value="1"/>
</dbReference>
<evidence type="ECO:0000259" key="1">
    <source>
        <dbReference type="PROSITE" id="PS51459"/>
    </source>
</evidence>
<dbReference type="EMBL" id="AZDV01000023">
    <property type="protein sequence ID" value="KRK95033.1"/>
    <property type="molecule type" value="Genomic_DNA"/>
</dbReference>
<reference evidence="2 3" key="1">
    <citation type="journal article" date="2015" name="Genome Announc.">
        <title>Expanding the biotechnology potential of lactobacilli through comparative genomics of 213 strains and associated genera.</title>
        <authorList>
            <person name="Sun Z."/>
            <person name="Harris H.M."/>
            <person name="McCann A."/>
            <person name="Guo C."/>
            <person name="Argimon S."/>
            <person name="Zhang W."/>
            <person name="Yang X."/>
            <person name="Jeffery I.B."/>
            <person name="Cooney J.C."/>
            <person name="Kagawa T.F."/>
            <person name="Liu W."/>
            <person name="Song Y."/>
            <person name="Salvetti E."/>
            <person name="Wrobel A."/>
            <person name="Rasinkangas P."/>
            <person name="Parkhill J."/>
            <person name="Rea M.C."/>
            <person name="O'Sullivan O."/>
            <person name="Ritari J."/>
            <person name="Douillard F.P."/>
            <person name="Paul Ross R."/>
            <person name="Yang R."/>
            <person name="Briner A.E."/>
            <person name="Felis G.E."/>
            <person name="de Vos W.M."/>
            <person name="Barrangou R."/>
            <person name="Klaenhammer T.R."/>
            <person name="Caufield P.W."/>
            <person name="Cui Y."/>
            <person name="Zhang H."/>
            <person name="O'Toole P.W."/>
        </authorList>
    </citation>
    <scope>NUCLEOTIDE SEQUENCE [LARGE SCALE GENOMIC DNA]</scope>
    <source>
        <strain evidence="2 3">DSM 19394</strain>
    </source>
</reference>
<dbReference type="SUPFAM" id="SSF140931">
    <property type="entry name" value="Fic-like"/>
    <property type="match status" value="1"/>
</dbReference>
<proteinExistence type="predicted"/>
<comment type="caution">
    <text evidence="2">The sequence shown here is derived from an EMBL/GenBank/DDBJ whole genome shotgun (WGS) entry which is preliminary data.</text>
</comment>
<evidence type="ECO:0000313" key="2">
    <source>
        <dbReference type="EMBL" id="KRK95033.1"/>
    </source>
</evidence>
<dbReference type="InterPro" id="IPR003812">
    <property type="entry name" value="Fido"/>
</dbReference>
<sequence length="223" mass="24568">MNFANQYVFDRAAIGKFVEKHLAQLVTATSQLDEAPVTSEQNLQRAYQGLLSRNTPLVAADVVTLNQIVCAGTSGAGRLRSTAASATSTSWTPPIPDTDRNLRDLTAILTTQKSTTEKAMEVALYLSRYQLFTAGNQRTALVAANALMIDAGAGVLAIPAERLDWYRVQLEDYQRTGRGLVIKQWLYRNAVWGAPGYRAVEQPQHFHQNKYSPLNGPLTRDEG</sequence>
<dbReference type="Proteomes" id="UP000051955">
    <property type="component" value="Unassembled WGS sequence"/>
</dbReference>
<protein>
    <recommendedName>
        <fullName evidence="1">Fido domain-containing protein</fullName>
    </recommendedName>
</protein>
<dbReference type="STRING" id="1423715.FD25_GL002219"/>
<name>A0A0R1LQK3_9LACO</name>
<keyword evidence="3" id="KW-1185">Reference proteome</keyword>
<dbReference type="Pfam" id="PF02661">
    <property type="entry name" value="Fic"/>
    <property type="match status" value="1"/>
</dbReference>
<dbReference type="OrthoDB" id="9807853at2"/>
<dbReference type="PROSITE" id="PS51459">
    <property type="entry name" value="FIDO"/>
    <property type="match status" value="1"/>
</dbReference>